<dbReference type="AlphaFoldDB" id="A0A562PXT5"/>
<keyword evidence="4" id="KW-1185">Reference proteome</keyword>
<evidence type="ECO:0000313" key="5">
    <source>
        <dbReference type="Proteomes" id="UP000321392"/>
    </source>
</evidence>
<evidence type="ECO:0000256" key="1">
    <source>
        <dbReference type="SAM" id="SignalP"/>
    </source>
</evidence>
<protein>
    <submittedName>
        <fullName evidence="3">Uncharacterized protein</fullName>
    </submittedName>
</protein>
<name>A0A562PXT5_9FLAO</name>
<dbReference type="Proteomes" id="UP000321392">
    <property type="component" value="Unassembled WGS sequence"/>
</dbReference>
<organism evidence="3 5">
    <name type="scientific">Flavobacterium glaciei</name>
    <dbReference type="NCBI Taxonomy" id="386300"/>
    <lineage>
        <taxon>Bacteria</taxon>
        <taxon>Pseudomonadati</taxon>
        <taxon>Bacteroidota</taxon>
        <taxon>Flavobacteriia</taxon>
        <taxon>Flavobacteriales</taxon>
        <taxon>Flavobacteriaceae</taxon>
        <taxon>Flavobacterium</taxon>
    </lineage>
</organism>
<dbReference type="EMBL" id="QQBA01000004">
    <property type="protein sequence ID" value="RDI56655.1"/>
    <property type="molecule type" value="Genomic_DNA"/>
</dbReference>
<dbReference type="EMBL" id="VLKX01000004">
    <property type="protein sequence ID" value="TWI49224.1"/>
    <property type="molecule type" value="Genomic_DNA"/>
</dbReference>
<accession>A0A562PXT5</accession>
<gene>
    <name evidence="2" type="ORF">DFR66_104223</name>
    <name evidence="3" type="ORF">IQ02_01215</name>
</gene>
<evidence type="ECO:0000313" key="2">
    <source>
        <dbReference type="EMBL" id="RDI56655.1"/>
    </source>
</evidence>
<sequence length="118" mass="13216">MRKIVCLALILLILSCAKLAYTNHFRTHVFLLDDTSNPKYLVDSINKVYQKKIFTKSPIVAIDGVVLKYDKTKDTLILPLKQSDITSVTYLGPKVSAIIYGKKEIYGAIVINTVALNK</sequence>
<evidence type="ECO:0000313" key="4">
    <source>
        <dbReference type="Proteomes" id="UP000254518"/>
    </source>
</evidence>
<reference evidence="3" key="3">
    <citation type="submission" date="2019-07" db="EMBL/GenBank/DDBJ databases">
        <authorList>
            <person name="Whitman W."/>
            <person name="Huntemann M."/>
            <person name="Clum A."/>
            <person name="Pillay M."/>
            <person name="Palaniappan K."/>
            <person name="Varghese N."/>
            <person name="Mikhailova N."/>
            <person name="Stamatis D."/>
            <person name="Reddy T."/>
            <person name="Daum C."/>
            <person name="Shapiro N."/>
            <person name="Ivanova N."/>
            <person name="Kyrpides N."/>
            <person name="Woyke T."/>
        </authorList>
    </citation>
    <scope>NUCLEOTIDE SEQUENCE</scope>
    <source>
        <strain evidence="3">CGMCC 1.5380</strain>
    </source>
</reference>
<comment type="caution">
    <text evidence="3">The sequence shown here is derived from an EMBL/GenBank/DDBJ whole genome shotgun (WGS) entry which is preliminary data.</text>
</comment>
<proteinExistence type="predicted"/>
<feature type="signal peptide" evidence="1">
    <location>
        <begin position="1"/>
        <end position="20"/>
    </location>
</feature>
<evidence type="ECO:0000313" key="3">
    <source>
        <dbReference type="EMBL" id="TWI49224.1"/>
    </source>
</evidence>
<feature type="chain" id="PRO_5022883922" evidence="1">
    <location>
        <begin position="21"/>
        <end position="118"/>
    </location>
</feature>
<dbReference type="Proteomes" id="UP000254518">
    <property type="component" value="Unassembled WGS sequence"/>
</dbReference>
<dbReference type="PROSITE" id="PS51257">
    <property type="entry name" value="PROKAR_LIPOPROTEIN"/>
    <property type="match status" value="1"/>
</dbReference>
<reference evidence="3 5" key="1">
    <citation type="journal article" date="2015" name="Stand. Genomic Sci.">
        <title>Genomic Encyclopedia of Bacterial and Archaeal Type Strains, Phase III: the genomes of soil and plant-associated and newly described type strains.</title>
        <authorList>
            <person name="Whitman W.B."/>
            <person name="Woyke T."/>
            <person name="Klenk H.P."/>
            <person name="Zhou Y."/>
            <person name="Lilburn T.G."/>
            <person name="Beck B.J."/>
            <person name="De Vos P."/>
            <person name="Vandamme P."/>
            <person name="Eisen J.A."/>
            <person name="Garrity G."/>
            <person name="Hugenholtz P."/>
            <person name="Kyrpides N.C."/>
        </authorList>
    </citation>
    <scope>NUCLEOTIDE SEQUENCE [LARGE SCALE GENOMIC DNA]</scope>
    <source>
        <strain evidence="3 5">CGMCC 1.5380</strain>
    </source>
</reference>
<keyword evidence="1" id="KW-0732">Signal</keyword>
<reference evidence="2 4" key="2">
    <citation type="submission" date="2018-07" db="EMBL/GenBank/DDBJ databases">
        <title>Genomic Encyclopedia of Type Strains, Phase IV (KMG-IV): sequencing the most valuable type-strain genomes for metagenomic binning, comparative biology and taxonomic classification.</title>
        <authorList>
            <person name="Goeker M."/>
        </authorList>
    </citation>
    <scope>NUCLEOTIDE SEQUENCE [LARGE SCALE GENOMIC DNA]</scope>
    <source>
        <strain evidence="2 4">DSM 19728</strain>
    </source>
</reference>